<protein>
    <recommendedName>
        <fullName evidence="3">Oxysterol-binding protein</fullName>
    </recommendedName>
</protein>
<comment type="caution">
    <text evidence="5">The sequence shown here is derived from an EMBL/GenBank/DDBJ whole genome shotgun (WGS) entry which is preliminary data.</text>
</comment>
<sequence>IPDVSYSSSEDDFYDAYEDEEEWSKPSQTEPVPAMRRKYKNRILLLYKLQMISRLWSWANTSPGNPESVITANMGQSQSGNEPVLENTGNLTQSGSSDLNQISIDSTDRNIANMSKKKDSKDNIIVPTYSDGSINYDAIYEDQDESDVTMQGSVVTHLISQVKIGMDLTKVALPTFILEKRSLLEMYADYLAHPDLFLKANDLETPEERMVQIVRWYLSSYHAGRNSAVAKKPYNPILGEVFRCHWDVPGVTTGESELSNDITAQNNSEATVLNQEENPLPWTDPDQLIFLAEQVSHHPPISAFYAEHKKKKVTLCASVWTKSKFLGLSVAVHHVGQGIVRLLKHKEEYISTFPSGYGRSILTVPWIELGGSVTITCPQTGYHCAIEFHTKPFYGGKKHRITAEVFGPKSKKAFLTISGEWNGSMEAKWADGRTEMFVDTKAIEVIKKRVRKVAEQDTNESRYIWKKVTLGLKVDNVDQASQAKAEIEQKQRNEAEIRKENNEVWIPKWFVQNGENWEYKFPLEKQLGVTFESMPS</sequence>
<dbReference type="InterPro" id="IPR000648">
    <property type="entry name" value="Oxysterol-bd"/>
</dbReference>
<feature type="non-terminal residue" evidence="5">
    <location>
        <position position="1"/>
    </location>
</feature>
<keyword evidence="1" id="KW-0446">Lipid-binding</keyword>
<evidence type="ECO:0000256" key="1">
    <source>
        <dbReference type="ARBA" id="ARBA00023121"/>
    </source>
</evidence>
<dbReference type="Gene3D" id="3.30.70.3490">
    <property type="match status" value="1"/>
</dbReference>
<dbReference type="PANTHER" id="PTHR10972">
    <property type="entry name" value="OXYSTEROL-BINDING PROTEIN-RELATED"/>
    <property type="match status" value="1"/>
</dbReference>
<evidence type="ECO:0000256" key="4">
    <source>
        <dbReference type="SAM" id="MobiDB-lite"/>
    </source>
</evidence>
<dbReference type="Gene3D" id="1.10.287.2720">
    <property type="match status" value="1"/>
</dbReference>
<dbReference type="PANTHER" id="PTHR10972:SF200">
    <property type="entry name" value="OXYSTEROL-BINDING PROTEIN-RELATED PROTEIN 9"/>
    <property type="match status" value="1"/>
</dbReference>
<evidence type="ECO:0000313" key="5">
    <source>
        <dbReference type="EMBL" id="KAF0757683.1"/>
    </source>
</evidence>
<dbReference type="InterPro" id="IPR018494">
    <property type="entry name" value="Oxysterol-bd_CS"/>
</dbReference>
<dbReference type="FunFam" id="2.40.160.120:FF:000002">
    <property type="entry name" value="Oxysterol-binding protein"/>
    <property type="match status" value="1"/>
</dbReference>
<dbReference type="GO" id="GO:0016020">
    <property type="term" value="C:membrane"/>
    <property type="evidence" value="ECO:0007669"/>
    <property type="project" value="TreeGrafter"/>
</dbReference>
<dbReference type="OrthoDB" id="14833at2759"/>
<dbReference type="Gene3D" id="2.40.160.120">
    <property type="match status" value="1"/>
</dbReference>
<dbReference type="FunFam" id="1.10.287.2720:FF:000001">
    <property type="entry name" value="Oxysterol-binding OBPalpha"/>
    <property type="match status" value="1"/>
</dbReference>
<evidence type="ECO:0000256" key="3">
    <source>
        <dbReference type="RuleBase" id="RU003845"/>
    </source>
</evidence>
<dbReference type="SUPFAM" id="SSF144000">
    <property type="entry name" value="Oxysterol-binding protein-like"/>
    <property type="match status" value="1"/>
</dbReference>
<dbReference type="PROSITE" id="PS01013">
    <property type="entry name" value="OSBP"/>
    <property type="match status" value="1"/>
</dbReference>
<feature type="region of interest" description="Disordered" evidence="4">
    <location>
        <begin position="1"/>
        <end position="31"/>
    </location>
</feature>
<feature type="compositionally biased region" description="Acidic residues" evidence="4">
    <location>
        <begin position="9"/>
        <end position="22"/>
    </location>
</feature>
<reference evidence="5 6" key="1">
    <citation type="submission" date="2019-08" db="EMBL/GenBank/DDBJ databases">
        <title>Whole genome of Aphis craccivora.</title>
        <authorList>
            <person name="Voronova N.V."/>
            <person name="Shulinski R.S."/>
            <person name="Bandarenka Y.V."/>
            <person name="Zhorov D.G."/>
            <person name="Warner D."/>
        </authorList>
    </citation>
    <scope>NUCLEOTIDE SEQUENCE [LARGE SCALE GENOMIC DNA]</scope>
    <source>
        <strain evidence="5">180601</strain>
        <tissue evidence="5">Whole Body</tissue>
    </source>
</reference>
<dbReference type="GO" id="GO:0005829">
    <property type="term" value="C:cytosol"/>
    <property type="evidence" value="ECO:0007669"/>
    <property type="project" value="TreeGrafter"/>
</dbReference>
<dbReference type="GO" id="GO:0005794">
    <property type="term" value="C:Golgi apparatus"/>
    <property type="evidence" value="ECO:0007669"/>
    <property type="project" value="TreeGrafter"/>
</dbReference>
<dbReference type="GO" id="GO:0006869">
    <property type="term" value="P:lipid transport"/>
    <property type="evidence" value="ECO:0007669"/>
    <property type="project" value="UniProtKB-KW"/>
</dbReference>
<keyword evidence="6" id="KW-1185">Reference proteome</keyword>
<evidence type="ECO:0000256" key="2">
    <source>
        <dbReference type="RuleBase" id="RU003844"/>
    </source>
</evidence>
<comment type="similarity">
    <text evidence="2">Belongs to the OSBP family.</text>
</comment>
<evidence type="ECO:0000313" key="6">
    <source>
        <dbReference type="Proteomes" id="UP000478052"/>
    </source>
</evidence>
<dbReference type="GO" id="GO:0032934">
    <property type="term" value="F:sterol binding"/>
    <property type="evidence" value="ECO:0007669"/>
    <property type="project" value="TreeGrafter"/>
</dbReference>
<accession>A0A6G0YKX5</accession>
<dbReference type="Pfam" id="PF01237">
    <property type="entry name" value="Oxysterol_BP"/>
    <property type="match status" value="1"/>
</dbReference>
<dbReference type="EMBL" id="VUJU01003503">
    <property type="protein sequence ID" value="KAF0757683.1"/>
    <property type="molecule type" value="Genomic_DNA"/>
</dbReference>
<keyword evidence="3" id="KW-0813">Transport</keyword>
<name>A0A6G0YKX5_APHCR</name>
<gene>
    <name evidence="5" type="ORF">FWK35_00011739</name>
</gene>
<organism evidence="5 6">
    <name type="scientific">Aphis craccivora</name>
    <name type="common">Cowpea aphid</name>
    <dbReference type="NCBI Taxonomy" id="307492"/>
    <lineage>
        <taxon>Eukaryota</taxon>
        <taxon>Metazoa</taxon>
        <taxon>Ecdysozoa</taxon>
        <taxon>Arthropoda</taxon>
        <taxon>Hexapoda</taxon>
        <taxon>Insecta</taxon>
        <taxon>Pterygota</taxon>
        <taxon>Neoptera</taxon>
        <taxon>Paraneoptera</taxon>
        <taxon>Hemiptera</taxon>
        <taxon>Sternorrhyncha</taxon>
        <taxon>Aphidomorpha</taxon>
        <taxon>Aphidoidea</taxon>
        <taxon>Aphididae</taxon>
        <taxon>Aphidini</taxon>
        <taxon>Aphis</taxon>
        <taxon>Aphis</taxon>
    </lineage>
</organism>
<proteinExistence type="inferred from homology"/>
<dbReference type="InterPro" id="IPR037239">
    <property type="entry name" value="OSBP_sf"/>
</dbReference>
<dbReference type="AlphaFoldDB" id="A0A6G0YKX5"/>
<keyword evidence="3" id="KW-0445">Lipid transport</keyword>
<dbReference type="Proteomes" id="UP000478052">
    <property type="component" value="Unassembled WGS sequence"/>
</dbReference>